<dbReference type="EMBL" id="QVQW01000031">
    <property type="protein sequence ID" value="RKU44432.1"/>
    <property type="molecule type" value="Genomic_DNA"/>
</dbReference>
<evidence type="ECO:0000256" key="1">
    <source>
        <dbReference type="ARBA" id="ARBA00022723"/>
    </source>
</evidence>
<proteinExistence type="predicted"/>
<dbReference type="OrthoDB" id="5945798at2759"/>
<reference evidence="6 7" key="1">
    <citation type="submission" date="2018-08" db="EMBL/GenBank/DDBJ databases">
        <title>Draft genome of the lignicolous fungus Coniochaeta pulveracea.</title>
        <authorList>
            <person name="Borstlap C.J."/>
            <person name="De Witt R.N."/>
            <person name="Botha A."/>
            <person name="Volschenk H."/>
        </authorList>
    </citation>
    <scope>NUCLEOTIDE SEQUENCE [LARGE SCALE GENOMIC DNA]</scope>
    <source>
        <strain evidence="6 7">CAB683</strain>
    </source>
</reference>
<feature type="domain" description="MYND-type" evidence="5">
    <location>
        <begin position="155"/>
        <end position="201"/>
    </location>
</feature>
<evidence type="ECO:0000256" key="3">
    <source>
        <dbReference type="ARBA" id="ARBA00022833"/>
    </source>
</evidence>
<dbReference type="PROSITE" id="PS50865">
    <property type="entry name" value="ZF_MYND_2"/>
    <property type="match status" value="1"/>
</dbReference>
<dbReference type="Gene3D" id="6.10.140.2220">
    <property type="match status" value="1"/>
</dbReference>
<evidence type="ECO:0000313" key="6">
    <source>
        <dbReference type="EMBL" id="RKU44432.1"/>
    </source>
</evidence>
<dbReference type="SUPFAM" id="SSF144232">
    <property type="entry name" value="HIT/MYND zinc finger-like"/>
    <property type="match status" value="1"/>
</dbReference>
<comment type="caution">
    <text evidence="6">The sequence shown here is derived from an EMBL/GenBank/DDBJ whole genome shotgun (WGS) entry which is preliminary data.</text>
</comment>
<keyword evidence="1" id="KW-0479">Metal-binding</keyword>
<keyword evidence="3" id="KW-0862">Zinc</keyword>
<dbReference type="STRING" id="177199.A0A420Y975"/>
<dbReference type="InterPro" id="IPR002893">
    <property type="entry name" value="Znf_MYND"/>
</dbReference>
<protein>
    <recommendedName>
        <fullName evidence="5">MYND-type domain-containing protein</fullName>
    </recommendedName>
</protein>
<organism evidence="6 7">
    <name type="scientific">Coniochaeta pulveracea</name>
    <dbReference type="NCBI Taxonomy" id="177199"/>
    <lineage>
        <taxon>Eukaryota</taxon>
        <taxon>Fungi</taxon>
        <taxon>Dikarya</taxon>
        <taxon>Ascomycota</taxon>
        <taxon>Pezizomycotina</taxon>
        <taxon>Sordariomycetes</taxon>
        <taxon>Sordariomycetidae</taxon>
        <taxon>Coniochaetales</taxon>
        <taxon>Coniochaetaceae</taxon>
        <taxon>Coniochaeta</taxon>
    </lineage>
</organism>
<dbReference type="Proteomes" id="UP000275385">
    <property type="component" value="Unassembled WGS sequence"/>
</dbReference>
<dbReference type="PROSITE" id="PS01360">
    <property type="entry name" value="ZF_MYND_1"/>
    <property type="match status" value="1"/>
</dbReference>
<gene>
    <name evidence="6" type="ORF">DL546_007197</name>
</gene>
<evidence type="ECO:0000259" key="5">
    <source>
        <dbReference type="PROSITE" id="PS50865"/>
    </source>
</evidence>
<evidence type="ECO:0000313" key="7">
    <source>
        <dbReference type="Proteomes" id="UP000275385"/>
    </source>
</evidence>
<sequence length="214" mass="23582">MPPPPDFTSTTLFPSLSSIPLPSIPTVSIDASDLTFVEPPTLPKASDPNPAYYLLAEVKHNMTITKPTLICKDRDGVEFALTFNDEQLDLKARGLKKGNCVVVPNARLIPSEKEGGSGYVQVFKGEGEFVRGLPGGLEGVVRAGRRMREAQEGRCWVCAKREAEGEEQVRLRRCTGCGVVRYCSKECQTRDWSEGGHRGECKVMKGIREIWPDA</sequence>
<evidence type="ECO:0000256" key="4">
    <source>
        <dbReference type="PROSITE-ProRule" id="PRU00134"/>
    </source>
</evidence>
<dbReference type="AlphaFoldDB" id="A0A420Y975"/>
<dbReference type="GO" id="GO:0008270">
    <property type="term" value="F:zinc ion binding"/>
    <property type="evidence" value="ECO:0007669"/>
    <property type="project" value="UniProtKB-KW"/>
</dbReference>
<keyword evidence="2 4" id="KW-0863">Zinc-finger</keyword>
<keyword evidence="7" id="KW-1185">Reference proteome</keyword>
<name>A0A420Y975_9PEZI</name>
<dbReference type="Pfam" id="PF01753">
    <property type="entry name" value="zf-MYND"/>
    <property type="match status" value="1"/>
</dbReference>
<accession>A0A420Y975</accession>
<evidence type="ECO:0000256" key="2">
    <source>
        <dbReference type="ARBA" id="ARBA00022771"/>
    </source>
</evidence>